<proteinExistence type="predicted"/>
<dbReference type="InterPro" id="IPR001357">
    <property type="entry name" value="BRCT_dom"/>
</dbReference>
<keyword evidence="4" id="KW-1185">Reference proteome</keyword>
<dbReference type="Proteomes" id="UP000053660">
    <property type="component" value="Unassembled WGS sequence"/>
</dbReference>
<gene>
    <name evidence="3" type="ORF">OESDEN_24863</name>
</gene>
<dbReference type="PROSITE" id="PS50172">
    <property type="entry name" value="BRCT"/>
    <property type="match status" value="1"/>
</dbReference>
<dbReference type="AlphaFoldDB" id="A0A0B1RV58"/>
<dbReference type="Gene3D" id="3.40.50.10190">
    <property type="entry name" value="BRCT domain"/>
    <property type="match status" value="1"/>
</dbReference>
<dbReference type="Pfam" id="PF16589">
    <property type="entry name" value="BRCT_2"/>
    <property type="match status" value="1"/>
</dbReference>
<dbReference type="SUPFAM" id="SSF52113">
    <property type="entry name" value="BRCT domain"/>
    <property type="match status" value="1"/>
</dbReference>
<sequence length="176" mass="20042">MVKLLPPVRSHQATLFCSLHTLVMMKWILLFKLILSHFRKKFTPLSFRRTDLPAAVTTTQYNLTSQSKPGTPGWIRSRACSGQLFEQMKFFLPHSFSNSECLPRHKLKELITICGGSCYDKPWEMAGAQNALTIFSPKSCEWDAAQRYEASMDGIPVVVADWVLDSIAEFRLMPLD</sequence>
<evidence type="ECO:0000256" key="1">
    <source>
        <dbReference type="SAM" id="Phobius"/>
    </source>
</evidence>
<dbReference type="OrthoDB" id="5790173at2759"/>
<evidence type="ECO:0000259" key="2">
    <source>
        <dbReference type="PROSITE" id="PS50172"/>
    </source>
</evidence>
<keyword evidence="1" id="KW-1133">Transmembrane helix</keyword>
<feature type="domain" description="BRCT" evidence="2">
    <location>
        <begin position="80"/>
        <end position="176"/>
    </location>
</feature>
<name>A0A0B1RV58_OESDE</name>
<evidence type="ECO:0000313" key="4">
    <source>
        <dbReference type="Proteomes" id="UP000053660"/>
    </source>
</evidence>
<accession>A0A0B1RV58</accession>
<keyword evidence="1" id="KW-0812">Transmembrane</keyword>
<protein>
    <recommendedName>
        <fullName evidence="2">BRCT domain-containing protein</fullName>
    </recommendedName>
</protein>
<dbReference type="InterPro" id="IPR036420">
    <property type="entry name" value="BRCT_dom_sf"/>
</dbReference>
<feature type="transmembrane region" description="Helical" evidence="1">
    <location>
        <begin position="12"/>
        <end position="35"/>
    </location>
</feature>
<dbReference type="EMBL" id="KN612665">
    <property type="protein sequence ID" value="KHJ75521.1"/>
    <property type="molecule type" value="Genomic_DNA"/>
</dbReference>
<keyword evidence="1" id="KW-0472">Membrane</keyword>
<organism evidence="3 4">
    <name type="scientific">Oesophagostomum dentatum</name>
    <name type="common">Nodular worm</name>
    <dbReference type="NCBI Taxonomy" id="61180"/>
    <lineage>
        <taxon>Eukaryota</taxon>
        <taxon>Metazoa</taxon>
        <taxon>Ecdysozoa</taxon>
        <taxon>Nematoda</taxon>
        <taxon>Chromadorea</taxon>
        <taxon>Rhabditida</taxon>
        <taxon>Rhabditina</taxon>
        <taxon>Rhabditomorpha</taxon>
        <taxon>Strongyloidea</taxon>
        <taxon>Strongylidae</taxon>
        <taxon>Oesophagostomum</taxon>
    </lineage>
</organism>
<evidence type="ECO:0000313" key="3">
    <source>
        <dbReference type="EMBL" id="KHJ75521.1"/>
    </source>
</evidence>
<feature type="non-terminal residue" evidence="3">
    <location>
        <position position="176"/>
    </location>
</feature>
<reference evidence="3 4" key="1">
    <citation type="submission" date="2014-03" db="EMBL/GenBank/DDBJ databases">
        <title>Draft genome of the hookworm Oesophagostomum dentatum.</title>
        <authorList>
            <person name="Mitreva M."/>
        </authorList>
    </citation>
    <scope>NUCLEOTIDE SEQUENCE [LARGE SCALE GENOMIC DNA]</scope>
    <source>
        <strain evidence="3 4">OD-Hann</strain>
    </source>
</reference>